<accession>A0ABV4EDE2</accession>
<dbReference type="Gene3D" id="3.40.50.300">
    <property type="entry name" value="P-loop containing nucleotide triphosphate hydrolases"/>
    <property type="match status" value="1"/>
</dbReference>
<sequence>MSRKKKIRAVTSDPRWRELVIRYRYNWGLAATELFGKIPSHQQDEILISAQEQGSRTSVASGHGTGKSDITSIMILLFLMLHKDARAVIVANKIQQVMDGVFKYLRNNWKEAVRRQPWLQNYFVLTDTTFYEITSKGSWTVKAKGYRRGNEEALAGEHAHHLLYVVDESSGVGDKAFGVMTGALTQKDNRMVLLSQPTRPSGFFYDTHHKLARTEANPQGRWTSITLNSEESPWVEPSFIMDKLAEYGGRDSPEYQIKVLGRFPGNAHGFLLGRDECDRAMRRKVLLHRGWGWIATADVGNGRDKSVLSIFRVSGERSKRRLVPFKVMEMTGDCHPAKFAHFIFNECTQEKYPNITIGVDADGIGDATVRELQKLGIDVVRINWGKTMHSQEDRKRFANQRAFASIMARDAIKSGRLRFDASGKAAEQASKIPCDLNEMGQNVIMKKQVMRQKLNIKSPDHFDTYCFAWLMPYEAANDATGFDREQTRVAALSHLDDYDGDAGAA</sequence>
<evidence type="ECO:0000313" key="1">
    <source>
        <dbReference type="EMBL" id="MEY8772959.1"/>
    </source>
</evidence>
<dbReference type="RefSeq" id="WP_369896596.1">
    <property type="nucleotide sequence ID" value="NZ_JBGFFX010000017.1"/>
</dbReference>
<dbReference type="InterPro" id="IPR027417">
    <property type="entry name" value="P-loop_NTPase"/>
</dbReference>
<dbReference type="EMBL" id="JBGFFX010000017">
    <property type="protein sequence ID" value="MEY8772959.1"/>
    <property type="molecule type" value="Genomic_DNA"/>
</dbReference>
<protein>
    <submittedName>
        <fullName evidence="1">Terminase</fullName>
    </submittedName>
</protein>
<keyword evidence="2" id="KW-1185">Reference proteome</keyword>
<organism evidence="1 2">
    <name type="scientific">Erwinia aeris</name>
    <dbReference type="NCBI Taxonomy" id="3239803"/>
    <lineage>
        <taxon>Bacteria</taxon>
        <taxon>Pseudomonadati</taxon>
        <taxon>Pseudomonadota</taxon>
        <taxon>Gammaproteobacteria</taxon>
        <taxon>Enterobacterales</taxon>
        <taxon>Erwiniaceae</taxon>
        <taxon>Erwinia</taxon>
    </lineage>
</organism>
<gene>
    <name evidence="1" type="ORF">AB6T85_21340</name>
</gene>
<proteinExistence type="predicted"/>
<name>A0ABV4EDE2_9GAMM</name>
<evidence type="ECO:0000313" key="2">
    <source>
        <dbReference type="Proteomes" id="UP001565243"/>
    </source>
</evidence>
<reference evidence="1 2" key="1">
    <citation type="submission" date="2024-07" db="EMBL/GenBank/DDBJ databases">
        <authorList>
            <person name="Hebao G."/>
        </authorList>
    </citation>
    <scope>NUCLEOTIDE SEQUENCE [LARGE SCALE GENOMIC DNA]</scope>
    <source>
        <strain evidence="1 2">ACCC 02193</strain>
    </source>
</reference>
<dbReference type="Gene3D" id="3.30.420.240">
    <property type="match status" value="1"/>
</dbReference>
<dbReference type="Proteomes" id="UP001565243">
    <property type="component" value="Unassembled WGS sequence"/>
</dbReference>
<comment type="caution">
    <text evidence="1">The sequence shown here is derived from an EMBL/GenBank/DDBJ whole genome shotgun (WGS) entry which is preliminary data.</text>
</comment>